<dbReference type="AlphaFoldDB" id="A0A517XUH0"/>
<evidence type="ECO:0000313" key="2">
    <source>
        <dbReference type="Proteomes" id="UP000319576"/>
    </source>
</evidence>
<dbReference type="OrthoDB" id="9920349at2"/>
<protein>
    <submittedName>
        <fullName evidence="1">Uncharacterized protein</fullName>
    </submittedName>
</protein>
<dbReference type="Proteomes" id="UP000319576">
    <property type="component" value="Chromosome"/>
</dbReference>
<gene>
    <name evidence="1" type="ORF">ETAA1_31230</name>
</gene>
<dbReference type="EMBL" id="CP036273">
    <property type="protein sequence ID" value="QDU21158.1"/>
    <property type="molecule type" value="Genomic_DNA"/>
</dbReference>
<sequence>MDFTWGRARYTSRKIKDVQQGYEGFELVRQQDGADLRVASVVFWDATGQFWVETFGTDIPLQVLEELIAETKEKVRIR</sequence>
<keyword evidence="2" id="KW-1185">Reference proteome</keyword>
<accession>A0A517XUH0</accession>
<dbReference type="RefSeq" id="WP_145239896.1">
    <property type="nucleotide sequence ID" value="NZ_CP036273.1"/>
</dbReference>
<name>A0A517XUH0_9BACT</name>
<organism evidence="1 2">
    <name type="scientific">Urbifossiella limnaea</name>
    <dbReference type="NCBI Taxonomy" id="2528023"/>
    <lineage>
        <taxon>Bacteria</taxon>
        <taxon>Pseudomonadati</taxon>
        <taxon>Planctomycetota</taxon>
        <taxon>Planctomycetia</taxon>
        <taxon>Gemmatales</taxon>
        <taxon>Gemmataceae</taxon>
        <taxon>Urbifossiella</taxon>
    </lineage>
</organism>
<evidence type="ECO:0000313" key="1">
    <source>
        <dbReference type="EMBL" id="QDU21158.1"/>
    </source>
</evidence>
<proteinExistence type="predicted"/>
<dbReference type="KEGG" id="uli:ETAA1_31230"/>
<reference evidence="1 2" key="1">
    <citation type="submission" date="2019-02" db="EMBL/GenBank/DDBJ databases">
        <title>Deep-cultivation of Planctomycetes and their phenomic and genomic characterization uncovers novel biology.</title>
        <authorList>
            <person name="Wiegand S."/>
            <person name="Jogler M."/>
            <person name="Boedeker C."/>
            <person name="Pinto D."/>
            <person name="Vollmers J."/>
            <person name="Rivas-Marin E."/>
            <person name="Kohn T."/>
            <person name="Peeters S.H."/>
            <person name="Heuer A."/>
            <person name="Rast P."/>
            <person name="Oberbeckmann S."/>
            <person name="Bunk B."/>
            <person name="Jeske O."/>
            <person name="Meyerdierks A."/>
            <person name="Storesund J.E."/>
            <person name="Kallscheuer N."/>
            <person name="Luecker S."/>
            <person name="Lage O.M."/>
            <person name="Pohl T."/>
            <person name="Merkel B.J."/>
            <person name="Hornburger P."/>
            <person name="Mueller R.-W."/>
            <person name="Bruemmer F."/>
            <person name="Labrenz M."/>
            <person name="Spormann A.M."/>
            <person name="Op den Camp H."/>
            <person name="Overmann J."/>
            <person name="Amann R."/>
            <person name="Jetten M.S.M."/>
            <person name="Mascher T."/>
            <person name="Medema M.H."/>
            <person name="Devos D.P."/>
            <person name="Kaster A.-K."/>
            <person name="Ovreas L."/>
            <person name="Rohde M."/>
            <person name="Galperin M.Y."/>
            <person name="Jogler C."/>
        </authorList>
    </citation>
    <scope>NUCLEOTIDE SEQUENCE [LARGE SCALE GENOMIC DNA]</scope>
    <source>
        <strain evidence="1 2">ETA_A1</strain>
    </source>
</reference>